<evidence type="ECO:0000313" key="2">
    <source>
        <dbReference type="Proteomes" id="UP000279833"/>
    </source>
</evidence>
<evidence type="ECO:0000313" key="1">
    <source>
        <dbReference type="EMBL" id="VDP35055.1"/>
    </source>
</evidence>
<dbReference type="WBParaSite" id="SCUD_0000930001-mRNA-1">
    <property type="protein sequence ID" value="SCUD_0000930001-mRNA-1"/>
    <property type="gene ID" value="SCUD_0000930001"/>
</dbReference>
<dbReference type="EMBL" id="UZAK01033161">
    <property type="protein sequence ID" value="VDP35055.1"/>
    <property type="molecule type" value="Genomic_DNA"/>
</dbReference>
<dbReference type="Proteomes" id="UP000279833">
    <property type="component" value="Unassembled WGS sequence"/>
</dbReference>
<organism evidence="3">
    <name type="scientific">Schistosoma curassoni</name>
    <dbReference type="NCBI Taxonomy" id="6186"/>
    <lineage>
        <taxon>Eukaryota</taxon>
        <taxon>Metazoa</taxon>
        <taxon>Spiralia</taxon>
        <taxon>Lophotrochozoa</taxon>
        <taxon>Platyhelminthes</taxon>
        <taxon>Trematoda</taxon>
        <taxon>Digenea</taxon>
        <taxon>Strigeidida</taxon>
        <taxon>Schistosomatoidea</taxon>
        <taxon>Schistosomatidae</taxon>
        <taxon>Schistosoma</taxon>
    </lineage>
</organism>
<reference evidence="3" key="1">
    <citation type="submission" date="2016-06" db="UniProtKB">
        <authorList>
            <consortium name="WormBaseParasite"/>
        </authorList>
    </citation>
    <scope>IDENTIFICATION</scope>
</reference>
<protein>
    <submittedName>
        <fullName evidence="3">DUF4806 domain-containing protein</fullName>
    </submittedName>
</protein>
<gene>
    <name evidence="1" type="ORF">SCUD_LOCUS9300</name>
</gene>
<name>A0A183K2T6_9TREM</name>
<accession>A0A183K2T6</accession>
<keyword evidence="2" id="KW-1185">Reference proteome</keyword>
<evidence type="ECO:0000313" key="3">
    <source>
        <dbReference type="WBParaSite" id="SCUD_0000930001-mRNA-1"/>
    </source>
</evidence>
<dbReference type="AlphaFoldDB" id="A0A183K2T6"/>
<proteinExistence type="predicted"/>
<reference evidence="1 2" key="2">
    <citation type="submission" date="2018-11" db="EMBL/GenBank/DDBJ databases">
        <authorList>
            <consortium name="Pathogen Informatics"/>
        </authorList>
    </citation>
    <scope>NUCLEOTIDE SEQUENCE [LARGE SCALE GENOMIC DNA]</scope>
    <source>
        <strain evidence="1">Dakar</strain>
        <strain evidence="2">Dakar, Senegal</strain>
    </source>
</reference>
<sequence>MERLDIYSDFDAFEDYFERFEIWAMTKGDVEDVNIVAHFLTFIGKEAYSLLKTGFTEKPISLPYANLKIGRVRRIINQGIENSTTLLRHPNQVRTQRYADNSLRSRVAVNEDGHNSGQFLSCSRFFSFNPCVFRNSKGFKCGENEHIQSVCNTKVHSSATNVKICSCDPIKLGVSIFIHDFESGIELHSRPQLKETQNPCETTVSNQSSYQISYVIILDMVYSNDSHISDEIPYKSKENMLSEPNNDRKPDVVLIDADFSNDVLLCNDIHNKFGERISEESNPDVISNIICLHNAIVSYGKLVQCEAQVLNELEFDYNSDYFISTAVKCYQEVTSNVYSIQCEKHV</sequence>